<evidence type="ECO:0000313" key="4">
    <source>
        <dbReference type="Proteomes" id="UP001365542"/>
    </source>
</evidence>
<keyword evidence="2" id="KW-0472">Membrane</keyword>
<feature type="transmembrane region" description="Helical" evidence="2">
    <location>
        <begin position="316"/>
        <end position="340"/>
    </location>
</feature>
<feature type="region of interest" description="Disordered" evidence="1">
    <location>
        <begin position="226"/>
        <end position="262"/>
    </location>
</feature>
<sequence length="369" mass="41659">MAKRTETTRKLKKYNSTKNSQPIEDSDESVSQYQDDSQTSTATTSSPRTKDSKGPRVCKNNPTSQRKLKPRKSFALRIERPDEIPPQPYYSNETICNFLDISIEDLNHITKILDGILEENRDLCEVDYMRATDEAKQQWADLMTAGLRISLERDVLRRLNERDHARVGFLLLKRALIRKASGRKSRFGKGKVSRHDIDASFESNSAVGSSPLPPARVQTIAMLQESLTSSEDEDSPPVQAEPGTPSATKKGKNRSSRKIPPAIPVVDVAKPQSPILVIPKVHEEIPKGEIIGEPVAKLRRRKPAGRRETVEKIHRFYNMLCLFIIVLSLWGIIFMLFLVVKGQEYAQEQVDSLYHGIRNRSLGFLQLGA</sequence>
<feature type="region of interest" description="Disordered" evidence="1">
    <location>
        <begin position="1"/>
        <end position="73"/>
    </location>
</feature>
<dbReference type="Proteomes" id="UP001365542">
    <property type="component" value="Unassembled WGS sequence"/>
</dbReference>
<comment type="caution">
    <text evidence="3">The sequence shown here is derived from an EMBL/GenBank/DDBJ whole genome shotgun (WGS) entry which is preliminary data.</text>
</comment>
<keyword evidence="2" id="KW-1133">Transmembrane helix</keyword>
<keyword evidence="2" id="KW-0812">Transmembrane</keyword>
<feature type="compositionally biased region" description="Low complexity" evidence="1">
    <location>
        <begin position="29"/>
        <end position="46"/>
    </location>
</feature>
<name>A0AAV9XQK6_9PEZI</name>
<reference evidence="3 4" key="1">
    <citation type="submission" date="2019-10" db="EMBL/GenBank/DDBJ databases">
        <authorList>
            <person name="Palmer J.M."/>
        </authorList>
    </citation>
    <scope>NUCLEOTIDE SEQUENCE [LARGE SCALE GENOMIC DNA]</scope>
    <source>
        <strain evidence="3 4">TWF694</strain>
    </source>
</reference>
<evidence type="ECO:0000313" key="3">
    <source>
        <dbReference type="EMBL" id="KAK6543494.1"/>
    </source>
</evidence>
<keyword evidence="4" id="KW-1185">Reference proteome</keyword>
<proteinExistence type="predicted"/>
<dbReference type="AlphaFoldDB" id="A0AAV9XQK6"/>
<organism evidence="3 4">
    <name type="scientific">Orbilia ellipsospora</name>
    <dbReference type="NCBI Taxonomy" id="2528407"/>
    <lineage>
        <taxon>Eukaryota</taxon>
        <taxon>Fungi</taxon>
        <taxon>Dikarya</taxon>
        <taxon>Ascomycota</taxon>
        <taxon>Pezizomycotina</taxon>
        <taxon>Orbiliomycetes</taxon>
        <taxon>Orbiliales</taxon>
        <taxon>Orbiliaceae</taxon>
        <taxon>Orbilia</taxon>
    </lineage>
</organism>
<evidence type="ECO:0000256" key="2">
    <source>
        <dbReference type="SAM" id="Phobius"/>
    </source>
</evidence>
<accession>A0AAV9XQK6</accession>
<protein>
    <submittedName>
        <fullName evidence="3">Uncharacterized protein</fullName>
    </submittedName>
</protein>
<evidence type="ECO:0000256" key="1">
    <source>
        <dbReference type="SAM" id="MobiDB-lite"/>
    </source>
</evidence>
<gene>
    <name evidence="3" type="ORF">TWF694_000240</name>
</gene>
<dbReference type="EMBL" id="JAVHJO010000001">
    <property type="protein sequence ID" value="KAK6543494.1"/>
    <property type="molecule type" value="Genomic_DNA"/>
</dbReference>